<gene>
    <name evidence="6" type="ORF">FKG95_01155</name>
</gene>
<dbReference type="SUPFAM" id="SSF51735">
    <property type="entry name" value="NAD(P)-binding Rossmann-fold domains"/>
    <property type="match status" value="1"/>
</dbReference>
<dbReference type="InterPro" id="IPR014027">
    <property type="entry name" value="UDP-Glc/GDP-Man_DH_C"/>
</dbReference>
<evidence type="ECO:0000256" key="3">
    <source>
        <dbReference type="ARBA" id="ARBA00023027"/>
    </source>
</evidence>
<proteinExistence type="inferred from homology"/>
<organism evidence="6 7">
    <name type="scientific">Denitrobaculum tricleocarpae</name>
    <dbReference type="NCBI Taxonomy" id="2591009"/>
    <lineage>
        <taxon>Bacteria</taxon>
        <taxon>Pseudomonadati</taxon>
        <taxon>Pseudomonadota</taxon>
        <taxon>Alphaproteobacteria</taxon>
        <taxon>Rhodospirillales</taxon>
        <taxon>Rhodospirillaceae</taxon>
        <taxon>Denitrobaculum</taxon>
    </lineage>
</organism>
<dbReference type="SMART" id="SM00984">
    <property type="entry name" value="UDPG_MGDP_dh_C"/>
    <property type="match status" value="1"/>
</dbReference>
<feature type="domain" description="UDP-glucose/GDP-mannose dehydrogenase C-terminal" evidence="5">
    <location>
        <begin position="316"/>
        <end position="416"/>
    </location>
</feature>
<evidence type="ECO:0000256" key="4">
    <source>
        <dbReference type="PIRNR" id="PIRNR000124"/>
    </source>
</evidence>
<dbReference type="SUPFAM" id="SSF48179">
    <property type="entry name" value="6-phosphogluconate dehydrogenase C-terminal domain-like"/>
    <property type="match status" value="1"/>
</dbReference>
<dbReference type="InterPro" id="IPR017476">
    <property type="entry name" value="UDP-Glc/GDP-Man"/>
</dbReference>
<dbReference type="InterPro" id="IPR028359">
    <property type="entry name" value="UDP_ManNAc/GlcNAc_DH"/>
</dbReference>
<dbReference type="InterPro" id="IPR001732">
    <property type="entry name" value="UDP-Glc/GDP-Man_DH_N"/>
</dbReference>
<dbReference type="Pfam" id="PF00984">
    <property type="entry name" value="UDPG_MGDP_dh"/>
    <property type="match status" value="1"/>
</dbReference>
<dbReference type="InterPro" id="IPR008927">
    <property type="entry name" value="6-PGluconate_DH-like_C_sf"/>
</dbReference>
<comment type="similarity">
    <text evidence="1 4">Belongs to the UDP-glucose/GDP-mannose dehydrogenase family.</text>
</comment>
<keyword evidence="3" id="KW-0520">NAD</keyword>
<dbReference type="PANTHER" id="PTHR43491:SF2">
    <property type="entry name" value="UDP-N-ACETYL-D-MANNOSAMINE DEHYDROGENASE"/>
    <property type="match status" value="1"/>
</dbReference>
<dbReference type="Pfam" id="PF03721">
    <property type="entry name" value="UDPG_MGDP_dh_N"/>
    <property type="match status" value="1"/>
</dbReference>
<dbReference type="AlphaFoldDB" id="A0A545U180"/>
<dbReference type="PANTHER" id="PTHR43491">
    <property type="entry name" value="UDP-N-ACETYL-D-MANNOSAMINE DEHYDROGENASE"/>
    <property type="match status" value="1"/>
</dbReference>
<dbReference type="Gene3D" id="3.40.50.720">
    <property type="entry name" value="NAD(P)-binding Rossmann-like Domain"/>
    <property type="match status" value="2"/>
</dbReference>
<dbReference type="GO" id="GO:0016628">
    <property type="term" value="F:oxidoreductase activity, acting on the CH-CH group of donors, NAD or NADP as acceptor"/>
    <property type="evidence" value="ECO:0007669"/>
    <property type="project" value="InterPro"/>
</dbReference>
<dbReference type="OrthoDB" id="9803238at2"/>
<reference evidence="6 7" key="1">
    <citation type="submission" date="2019-06" db="EMBL/GenBank/DDBJ databases">
        <title>Whole genome sequence for Rhodospirillaceae sp. R148.</title>
        <authorList>
            <person name="Wang G."/>
        </authorList>
    </citation>
    <scope>NUCLEOTIDE SEQUENCE [LARGE SCALE GENOMIC DNA]</scope>
    <source>
        <strain evidence="6 7">R148</strain>
    </source>
</reference>
<dbReference type="InterPro" id="IPR014026">
    <property type="entry name" value="UDP-Glc/GDP-Man_DH_dimer"/>
</dbReference>
<dbReference type="Proteomes" id="UP000315252">
    <property type="component" value="Unassembled WGS sequence"/>
</dbReference>
<dbReference type="Pfam" id="PF03720">
    <property type="entry name" value="UDPG_MGDP_dh_C"/>
    <property type="match status" value="1"/>
</dbReference>
<dbReference type="InterPro" id="IPR036291">
    <property type="entry name" value="NAD(P)-bd_dom_sf"/>
</dbReference>
<dbReference type="PIRSF" id="PIRSF500136">
    <property type="entry name" value="UDP_ManNAc_DH"/>
    <property type="match status" value="1"/>
</dbReference>
<dbReference type="SUPFAM" id="SSF52413">
    <property type="entry name" value="UDP-glucose/GDP-mannose dehydrogenase C-terminal domain"/>
    <property type="match status" value="1"/>
</dbReference>
<name>A0A545U180_9PROT</name>
<evidence type="ECO:0000259" key="5">
    <source>
        <dbReference type="SMART" id="SM00984"/>
    </source>
</evidence>
<evidence type="ECO:0000256" key="1">
    <source>
        <dbReference type="ARBA" id="ARBA00006601"/>
    </source>
</evidence>
<keyword evidence="2" id="KW-0560">Oxidoreductase</keyword>
<dbReference type="GO" id="GO:0051287">
    <property type="term" value="F:NAD binding"/>
    <property type="evidence" value="ECO:0007669"/>
    <property type="project" value="InterPro"/>
</dbReference>
<keyword evidence="7" id="KW-1185">Reference proteome</keyword>
<dbReference type="GO" id="GO:0000271">
    <property type="term" value="P:polysaccharide biosynthetic process"/>
    <property type="evidence" value="ECO:0007669"/>
    <property type="project" value="InterPro"/>
</dbReference>
<sequence length="428" mass="46144">MLTSEKIAVIGLGYVGLPLAVAFAKHFETVIGIDIDSRRIAALRAHEDWTGEVTSENLAASSIRFTDTAADLEGATFFAITVPTPVDGDRRPDLGAVKGACRMIAPYLKPGAVVVLESTVYPGVTEDICGPILAEASRLRQGVDFKLGYSPERINPGDTEHGLEAIVKVVSGEDAETLDRVAAAYGSFAAAGVHRAPSIKVAESAKVIENTQRDLNIALMNELSIIFERLEISTRDVLAAAATKWNFLKFTPGLVGGHCIGVDPYYLTARAEAVGYHPEVILAGRRINDGMGAFLARKLIKMLLASDRMSASARIGILGLTFKENVPDIRNSKVPDIVTELREFSLEPLIFDPFVTPELAEEEFGLTVSPEGDLRELDGLILAVSHEEFLNSGTAALTDRLKPGGILIDVKSVLDDSQLRSDVQYWGL</sequence>
<dbReference type="PIRSF" id="PIRSF000124">
    <property type="entry name" value="UDPglc_GDPman_dh"/>
    <property type="match status" value="1"/>
</dbReference>
<comment type="caution">
    <text evidence="6">The sequence shown here is derived from an EMBL/GenBank/DDBJ whole genome shotgun (WGS) entry which is preliminary data.</text>
</comment>
<dbReference type="RefSeq" id="WP_142894334.1">
    <property type="nucleotide sequence ID" value="NZ_ML660052.1"/>
</dbReference>
<evidence type="ECO:0000313" key="6">
    <source>
        <dbReference type="EMBL" id="TQV83239.1"/>
    </source>
</evidence>
<dbReference type="EMBL" id="VHSH01000001">
    <property type="protein sequence ID" value="TQV83239.1"/>
    <property type="molecule type" value="Genomic_DNA"/>
</dbReference>
<dbReference type="GO" id="GO:0016616">
    <property type="term" value="F:oxidoreductase activity, acting on the CH-OH group of donors, NAD or NADP as acceptor"/>
    <property type="evidence" value="ECO:0007669"/>
    <property type="project" value="InterPro"/>
</dbReference>
<dbReference type="NCBIfam" id="TIGR03026">
    <property type="entry name" value="NDP-sugDHase"/>
    <property type="match status" value="1"/>
</dbReference>
<evidence type="ECO:0000256" key="2">
    <source>
        <dbReference type="ARBA" id="ARBA00023002"/>
    </source>
</evidence>
<dbReference type="InterPro" id="IPR036220">
    <property type="entry name" value="UDP-Glc/GDP-Man_DH_C_sf"/>
</dbReference>
<protein>
    <submittedName>
        <fullName evidence="6">Nucleotide sugar dehydrogenase</fullName>
    </submittedName>
</protein>
<accession>A0A545U180</accession>
<evidence type="ECO:0000313" key="7">
    <source>
        <dbReference type="Proteomes" id="UP000315252"/>
    </source>
</evidence>